<organism evidence="5 6">
    <name type="scientific">Streptomyces hygroscopicus</name>
    <dbReference type="NCBI Taxonomy" id="1912"/>
    <lineage>
        <taxon>Bacteria</taxon>
        <taxon>Bacillati</taxon>
        <taxon>Actinomycetota</taxon>
        <taxon>Actinomycetes</taxon>
        <taxon>Kitasatosporales</taxon>
        <taxon>Streptomycetaceae</taxon>
        <taxon>Streptomyces</taxon>
        <taxon>Streptomyces violaceusniger group</taxon>
    </lineage>
</organism>
<dbReference type="InterPro" id="IPR001638">
    <property type="entry name" value="Solute-binding_3/MltF_N"/>
</dbReference>
<dbReference type="PANTHER" id="PTHR35936">
    <property type="entry name" value="MEMBRANE-BOUND LYTIC MUREIN TRANSGLYCOSYLASE F"/>
    <property type="match status" value="1"/>
</dbReference>
<feature type="domain" description="Solute-binding protein family 3/N-terminal" evidence="4">
    <location>
        <begin position="63"/>
        <end position="295"/>
    </location>
</feature>
<sequence>MRPTKATIALKVLGLATVLCAGTLAGCGSGSGGPGNGTPAPSFTNTSSGPAKLVPTSVRKRGSITIVTNATYPPYGYFASNGTTIEGLDVDTVKAIEPLIALPVKVVNASFDNFIPGLKAGRYDAGLNGITDTTDRRKTVDFINFEKFGNYFLTPTGSNLKITSLLSACGLTVGAENGDESITQYQQIAPQCRAIGKPAPNVKVYPSQAAAISAMVSGRVQAILAGSNGPELVRKSNGKYEINGPYLPNSGGKFSVGGLAIAKGSPLAPALLAAMKTLYTNGTLGKIYAKYGFSAANILISPTLDTGSGSTPTAAQS</sequence>
<evidence type="ECO:0000313" key="5">
    <source>
        <dbReference type="EMBL" id="GHJ29623.1"/>
    </source>
</evidence>
<accession>A0ABQ3U223</accession>
<evidence type="ECO:0000259" key="4">
    <source>
        <dbReference type="SMART" id="SM00062"/>
    </source>
</evidence>
<name>A0ABQ3U223_STRHY</name>
<reference evidence="5" key="1">
    <citation type="submission" date="2024-05" db="EMBL/GenBank/DDBJ databases">
        <title>Whole genome shotgun sequence of Streptomyces hygroscopicus NBRC 113678.</title>
        <authorList>
            <person name="Komaki H."/>
            <person name="Tamura T."/>
        </authorList>
    </citation>
    <scope>NUCLEOTIDE SEQUENCE</scope>
    <source>
        <strain evidence="5">N11-34</strain>
    </source>
</reference>
<gene>
    <name evidence="5" type="ORF">TPA0910_40560</name>
</gene>
<dbReference type="RefSeq" id="WP_079106305.1">
    <property type="nucleotide sequence ID" value="NZ_BNEK01000003.1"/>
</dbReference>
<feature type="signal peptide" evidence="3">
    <location>
        <begin position="1"/>
        <end position="21"/>
    </location>
</feature>
<dbReference type="CDD" id="cd01004">
    <property type="entry name" value="PBP2_MidA_like"/>
    <property type="match status" value="1"/>
</dbReference>
<evidence type="ECO:0000313" key="6">
    <source>
        <dbReference type="Proteomes" id="UP001054854"/>
    </source>
</evidence>
<feature type="region of interest" description="Disordered" evidence="2">
    <location>
        <begin position="32"/>
        <end position="51"/>
    </location>
</feature>
<dbReference type="SUPFAM" id="SSF53850">
    <property type="entry name" value="Periplasmic binding protein-like II"/>
    <property type="match status" value="1"/>
</dbReference>
<feature type="chain" id="PRO_5046102689" evidence="3">
    <location>
        <begin position="22"/>
        <end position="317"/>
    </location>
</feature>
<evidence type="ECO:0000256" key="2">
    <source>
        <dbReference type="SAM" id="MobiDB-lite"/>
    </source>
</evidence>
<keyword evidence="6" id="KW-1185">Reference proteome</keyword>
<dbReference type="Gene3D" id="3.40.190.10">
    <property type="entry name" value="Periplasmic binding protein-like II"/>
    <property type="match status" value="2"/>
</dbReference>
<proteinExistence type="predicted"/>
<evidence type="ECO:0000256" key="3">
    <source>
        <dbReference type="SAM" id="SignalP"/>
    </source>
</evidence>
<comment type="caution">
    <text evidence="5">The sequence shown here is derived from an EMBL/GenBank/DDBJ whole genome shotgun (WGS) entry which is preliminary data.</text>
</comment>
<dbReference type="PROSITE" id="PS51257">
    <property type="entry name" value="PROKAR_LIPOPROTEIN"/>
    <property type="match status" value="1"/>
</dbReference>
<dbReference type="SMART" id="SM00062">
    <property type="entry name" value="PBPb"/>
    <property type="match status" value="1"/>
</dbReference>
<dbReference type="Pfam" id="PF00497">
    <property type="entry name" value="SBP_bac_3"/>
    <property type="match status" value="1"/>
</dbReference>
<evidence type="ECO:0000256" key="1">
    <source>
        <dbReference type="ARBA" id="ARBA00022729"/>
    </source>
</evidence>
<dbReference type="EMBL" id="BNEK01000003">
    <property type="protein sequence ID" value="GHJ29623.1"/>
    <property type="molecule type" value="Genomic_DNA"/>
</dbReference>
<keyword evidence="1 3" id="KW-0732">Signal</keyword>
<protein>
    <submittedName>
        <fullName evidence="5">ABC transporter substrate-binding protein</fullName>
    </submittedName>
</protein>
<dbReference type="Proteomes" id="UP001054854">
    <property type="component" value="Unassembled WGS sequence"/>
</dbReference>
<dbReference type="PANTHER" id="PTHR35936:SF17">
    <property type="entry name" value="ARGININE-BINDING EXTRACELLULAR PROTEIN ARTP"/>
    <property type="match status" value="1"/>
</dbReference>